<dbReference type="PANTHER" id="PTHR34297:SF3">
    <property type="entry name" value="ALKALINE SHOCK PROTEIN 23"/>
    <property type="match status" value="1"/>
</dbReference>
<evidence type="ECO:0000313" key="4">
    <source>
        <dbReference type="Proteomes" id="UP001595867"/>
    </source>
</evidence>
<evidence type="ECO:0000313" key="3">
    <source>
        <dbReference type="EMBL" id="MFC4071785.1"/>
    </source>
</evidence>
<gene>
    <name evidence="3" type="ORF">ACFO0C_43190</name>
</gene>
<dbReference type="Proteomes" id="UP001595867">
    <property type="component" value="Unassembled WGS sequence"/>
</dbReference>
<sequence>MTDSVTTAPAKPATAKPGGLAVRDNDLQTAQGTTSIADTVVSKIAGIAARDVIGVHALGSGTSRAVNALRERIPGARTNHAQGVTVEVGETQAAVDIDLIAEYGVAIADLAAGVRRNVITSVERMTGLQVVEVNIAVADVHLPDDEAPSAEADRSPRVQ</sequence>
<dbReference type="Pfam" id="PF03780">
    <property type="entry name" value="Asp23"/>
    <property type="match status" value="1"/>
</dbReference>
<dbReference type="EMBL" id="JBHSBL010000029">
    <property type="protein sequence ID" value="MFC4071785.1"/>
    <property type="molecule type" value="Genomic_DNA"/>
</dbReference>
<feature type="compositionally biased region" description="Low complexity" evidence="2">
    <location>
        <begin position="1"/>
        <end position="17"/>
    </location>
</feature>
<evidence type="ECO:0000256" key="1">
    <source>
        <dbReference type="ARBA" id="ARBA00005721"/>
    </source>
</evidence>
<dbReference type="RefSeq" id="WP_378072663.1">
    <property type="nucleotide sequence ID" value="NZ_JBHSBL010000029.1"/>
</dbReference>
<name>A0ABV8J9R6_9ACTN</name>
<organism evidence="3 4">
    <name type="scientific">Actinoplanes subglobosus</name>
    <dbReference type="NCBI Taxonomy" id="1547892"/>
    <lineage>
        <taxon>Bacteria</taxon>
        <taxon>Bacillati</taxon>
        <taxon>Actinomycetota</taxon>
        <taxon>Actinomycetes</taxon>
        <taxon>Micromonosporales</taxon>
        <taxon>Micromonosporaceae</taxon>
        <taxon>Actinoplanes</taxon>
    </lineage>
</organism>
<reference evidence="4" key="1">
    <citation type="journal article" date="2019" name="Int. J. Syst. Evol. Microbiol.">
        <title>The Global Catalogue of Microorganisms (GCM) 10K type strain sequencing project: providing services to taxonomists for standard genome sequencing and annotation.</title>
        <authorList>
            <consortium name="The Broad Institute Genomics Platform"/>
            <consortium name="The Broad Institute Genome Sequencing Center for Infectious Disease"/>
            <person name="Wu L."/>
            <person name="Ma J."/>
        </authorList>
    </citation>
    <scope>NUCLEOTIDE SEQUENCE [LARGE SCALE GENOMIC DNA]</scope>
    <source>
        <strain evidence="4">TBRC 5832</strain>
    </source>
</reference>
<feature type="region of interest" description="Disordered" evidence="2">
    <location>
        <begin position="1"/>
        <end position="20"/>
    </location>
</feature>
<proteinExistence type="inferred from homology"/>
<dbReference type="InterPro" id="IPR005531">
    <property type="entry name" value="Asp23"/>
</dbReference>
<evidence type="ECO:0000256" key="2">
    <source>
        <dbReference type="SAM" id="MobiDB-lite"/>
    </source>
</evidence>
<protein>
    <submittedName>
        <fullName evidence="3">Asp23/Gls24 family envelope stress response protein</fullName>
    </submittedName>
</protein>
<accession>A0ABV8J9R6</accession>
<comment type="similarity">
    <text evidence="1">Belongs to the asp23 family.</text>
</comment>
<keyword evidence="4" id="KW-1185">Reference proteome</keyword>
<comment type="caution">
    <text evidence="3">The sequence shown here is derived from an EMBL/GenBank/DDBJ whole genome shotgun (WGS) entry which is preliminary data.</text>
</comment>
<dbReference type="PANTHER" id="PTHR34297">
    <property type="entry name" value="HYPOTHETICAL CYTOSOLIC PROTEIN-RELATED"/>
    <property type="match status" value="1"/>
</dbReference>